<dbReference type="AlphaFoldDB" id="A0A916RTI0"/>
<dbReference type="InterPro" id="IPR029068">
    <property type="entry name" value="Glyas_Bleomycin-R_OHBP_Dase"/>
</dbReference>
<accession>A0A916RTI0</accession>
<dbReference type="SUPFAM" id="SSF54593">
    <property type="entry name" value="Glyoxalase/Bleomycin resistance protein/Dihydroxybiphenyl dioxygenase"/>
    <property type="match status" value="1"/>
</dbReference>
<proteinExistence type="predicted"/>
<gene>
    <name evidence="2" type="ORF">GCM10011507_21520</name>
</gene>
<evidence type="ECO:0000313" key="3">
    <source>
        <dbReference type="Proteomes" id="UP000648801"/>
    </source>
</evidence>
<dbReference type="RefSeq" id="WP_188759281.1">
    <property type="nucleotide sequence ID" value="NZ_BMJB01000001.1"/>
</dbReference>
<dbReference type="PROSITE" id="PS51819">
    <property type="entry name" value="VOC"/>
    <property type="match status" value="1"/>
</dbReference>
<dbReference type="InterPro" id="IPR004360">
    <property type="entry name" value="Glyas_Fos-R_dOase_dom"/>
</dbReference>
<dbReference type="InterPro" id="IPR037523">
    <property type="entry name" value="VOC_core"/>
</dbReference>
<protein>
    <submittedName>
        <fullName evidence="2">Glyoxalase</fullName>
    </submittedName>
</protein>
<dbReference type="Proteomes" id="UP000648801">
    <property type="component" value="Unassembled WGS sequence"/>
</dbReference>
<feature type="domain" description="VOC" evidence="1">
    <location>
        <begin position="5"/>
        <end position="123"/>
    </location>
</feature>
<keyword evidence="3" id="KW-1185">Reference proteome</keyword>
<evidence type="ECO:0000313" key="2">
    <source>
        <dbReference type="EMBL" id="GGA69683.1"/>
    </source>
</evidence>
<dbReference type="Pfam" id="PF00903">
    <property type="entry name" value="Glyoxalase"/>
    <property type="match status" value="1"/>
</dbReference>
<comment type="caution">
    <text evidence="2">The sequence shown here is derived from an EMBL/GenBank/DDBJ whole genome shotgun (WGS) entry which is preliminary data.</text>
</comment>
<dbReference type="Gene3D" id="3.10.180.10">
    <property type="entry name" value="2,3-Dihydroxybiphenyl 1,2-Dioxygenase, domain 1"/>
    <property type="match status" value="1"/>
</dbReference>
<dbReference type="EMBL" id="BMJB01000001">
    <property type="protein sequence ID" value="GGA69683.1"/>
    <property type="molecule type" value="Genomic_DNA"/>
</dbReference>
<organism evidence="2 3">
    <name type="scientific">Edaphobacter acidisoli</name>
    <dbReference type="NCBI Taxonomy" id="2040573"/>
    <lineage>
        <taxon>Bacteria</taxon>
        <taxon>Pseudomonadati</taxon>
        <taxon>Acidobacteriota</taxon>
        <taxon>Terriglobia</taxon>
        <taxon>Terriglobales</taxon>
        <taxon>Acidobacteriaceae</taxon>
        <taxon>Edaphobacter</taxon>
    </lineage>
</organism>
<sequence length="123" mass="13619">MIATSPLIAFIPTRDIAQARSFYEEILGLRFVGEDGFAAIMEANGTMVRIACVEEFVPAAYTIFGWNVANIRSEIAELCGRGVSFMRYPDMQQSDEGIWTAPSGAQIAWFRDPDGNVLSLTQF</sequence>
<reference evidence="2" key="1">
    <citation type="journal article" date="2014" name="Int. J. Syst. Evol. Microbiol.">
        <title>Complete genome sequence of Corynebacterium casei LMG S-19264T (=DSM 44701T), isolated from a smear-ripened cheese.</title>
        <authorList>
            <consortium name="US DOE Joint Genome Institute (JGI-PGF)"/>
            <person name="Walter F."/>
            <person name="Albersmeier A."/>
            <person name="Kalinowski J."/>
            <person name="Ruckert C."/>
        </authorList>
    </citation>
    <scope>NUCLEOTIDE SEQUENCE</scope>
    <source>
        <strain evidence="2">CGMCC 1.15447</strain>
    </source>
</reference>
<evidence type="ECO:0000259" key="1">
    <source>
        <dbReference type="PROSITE" id="PS51819"/>
    </source>
</evidence>
<reference evidence="2" key="2">
    <citation type="submission" date="2020-09" db="EMBL/GenBank/DDBJ databases">
        <authorList>
            <person name="Sun Q."/>
            <person name="Zhou Y."/>
        </authorList>
    </citation>
    <scope>NUCLEOTIDE SEQUENCE</scope>
    <source>
        <strain evidence="2">CGMCC 1.15447</strain>
    </source>
</reference>
<name>A0A916RTI0_9BACT</name>